<proteinExistence type="inferred from homology"/>
<feature type="transmembrane region" description="Helical" evidence="11">
    <location>
        <begin position="56"/>
        <end position="78"/>
    </location>
</feature>
<dbReference type="GO" id="GO:0006493">
    <property type="term" value="P:protein O-linked glycosylation"/>
    <property type="evidence" value="ECO:0007669"/>
    <property type="project" value="TreeGrafter"/>
</dbReference>
<evidence type="ECO:0000256" key="4">
    <source>
        <dbReference type="ARBA" id="ARBA00022679"/>
    </source>
</evidence>
<comment type="subcellular location">
    <subcellularLocation>
        <location evidence="1 11">Golgi apparatus membrane</location>
        <topology evidence="1 11">Single-pass type II membrane protein</topology>
    </subcellularLocation>
</comment>
<comment type="caution">
    <text evidence="11">Lacks conserved residue(s) required for the propagation of feature annotation.</text>
</comment>
<keyword evidence="4" id="KW-0808">Transferase</keyword>
<evidence type="ECO:0000256" key="8">
    <source>
        <dbReference type="ARBA" id="ARBA00023034"/>
    </source>
</evidence>
<keyword evidence="8 11" id="KW-0333">Golgi apparatus</keyword>
<dbReference type="Gene3D" id="3.90.550.50">
    <property type="match status" value="1"/>
</dbReference>
<dbReference type="Pfam" id="PF01762">
    <property type="entry name" value="Galactosyl_T"/>
    <property type="match status" value="1"/>
</dbReference>
<evidence type="ECO:0000256" key="1">
    <source>
        <dbReference type="ARBA" id="ARBA00004323"/>
    </source>
</evidence>
<sequence length="392" mass="44649">MAEFGVTDQANSGAAELATVLACLCLCTVKHFYYVRFPNNGEPLMNMLHRKVNKCVIFTLVLSAVNVIELFMLGRYIAIIDVSNRSLVDHKTLLILLNNKLSNKNSNTASEHLDHMINVVNPHSFKLINKPNVSCNHSELVICVLSKRNNFHTRRTIRETWGSYAYDRRNNASLIFFIGSEITSTTLLDSDQPMADAESNIFGDILQEEYIDSYNNLSLKTVSILKWVTFQCPKSKFILKSDDDMFINVQFLVRKLLEVEHRLSHFVMGSLRSHEKPNRHKSSKIYTPYSVYKKEEFPPFTAGPAYAMTTKTAKLLYQTTLQLPLFRLEDVYVTGICAQKANVSLVNNAHFLEGKHDASGCLFRKQISGEGFTTEEIIKIYKEFNDNNSDCD</sequence>
<evidence type="ECO:0000256" key="7">
    <source>
        <dbReference type="ARBA" id="ARBA00022989"/>
    </source>
</evidence>
<dbReference type="PANTHER" id="PTHR11214">
    <property type="entry name" value="BETA-1,3-N-ACETYLGLUCOSAMINYLTRANSFERASE"/>
    <property type="match status" value="1"/>
</dbReference>
<evidence type="ECO:0000256" key="3">
    <source>
        <dbReference type="ARBA" id="ARBA00022676"/>
    </source>
</evidence>
<evidence type="ECO:0000256" key="11">
    <source>
        <dbReference type="RuleBase" id="RU363063"/>
    </source>
</evidence>
<evidence type="ECO:0000256" key="5">
    <source>
        <dbReference type="ARBA" id="ARBA00022692"/>
    </source>
</evidence>
<keyword evidence="13" id="KW-1185">Reference proteome</keyword>
<keyword evidence="10" id="KW-0325">Glycoprotein</keyword>
<comment type="similarity">
    <text evidence="2 11">Belongs to the glycosyltransferase 31 family.</text>
</comment>
<gene>
    <name evidence="12" type="ORF">Bpfe_003556</name>
</gene>
<keyword evidence="5 11" id="KW-0812">Transmembrane</keyword>
<name>A0AAD8C5G4_BIOPF</name>
<evidence type="ECO:0000256" key="2">
    <source>
        <dbReference type="ARBA" id="ARBA00008661"/>
    </source>
</evidence>
<keyword evidence="7 11" id="KW-1133">Transmembrane helix</keyword>
<dbReference type="Proteomes" id="UP001233172">
    <property type="component" value="Unassembled WGS sequence"/>
</dbReference>
<dbReference type="InterPro" id="IPR002659">
    <property type="entry name" value="Glyco_trans_31"/>
</dbReference>
<evidence type="ECO:0000256" key="6">
    <source>
        <dbReference type="ARBA" id="ARBA00022968"/>
    </source>
</evidence>
<evidence type="ECO:0000313" key="13">
    <source>
        <dbReference type="Proteomes" id="UP001233172"/>
    </source>
</evidence>
<organism evidence="12 13">
    <name type="scientific">Biomphalaria pfeifferi</name>
    <name type="common">Bloodfluke planorb</name>
    <name type="synonym">Freshwater snail</name>
    <dbReference type="NCBI Taxonomy" id="112525"/>
    <lineage>
        <taxon>Eukaryota</taxon>
        <taxon>Metazoa</taxon>
        <taxon>Spiralia</taxon>
        <taxon>Lophotrochozoa</taxon>
        <taxon>Mollusca</taxon>
        <taxon>Gastropoda</taxon>
        <taxon>Heterobranchia</taxon>
        <taxon>Euthyneura</taxon>
        <taxon>Panpulmonata</taxon>
        <taxon>Hygrophila</taxon>
        <taxon>Lymnaeoidea</taxon>
        <taxon>Planorbidae</taxon>
        <taxon>Biomphalaria</taxon>
    </lineage>
</organism>
<evidence type="ECO:0000313" key="12">
    <source>
        <dbReference type="EMBL" id="KAK0066821.1"/>
    </source>
</evidence>
<dbReference type="AlphaFoldDB" id="A0AAD8C5G4"/>
<dbReference type="EC" id="2.4.1.-" evidence="11"/>
<comment type="caution">
    <text evidence="12">The sequence shown here is derived from an EMBL/GenBank/DDBJ whole genome shotgun (WGS) entry which is preliminary data.</text>
</comment>
<reference evidence="12" key="2">
    <citation type="submission" date="2023-04" db="EMBL/GenBank/DDBJ databases">
        <authorList>
            <person name="Bu L."/>
            <person name="Lu L."/>
            <person name="Laidemitt M.R."/>
            <person name="Zhang S.M."/>
            <person name="Mutuku M."/>
            <person name="Mkoji G."/>
            <person name="Steinauer M."/>
            <person name="Loker E.S."/>
        </authorList>
    </citation>
    <scope>NUCLEOTIDE SEQUENCE</scope>
    <source>
        <strain evidence="12">KasaAsao</strain>
        <tissue evidence="12">Whole Snail</tissue>
    </source>
</reference>
<evidence type="ECO:0000256" key="9">
    <source>
        <dbReference type="ARBA" id="ARBA00023136"/>
    </source>
</evidence>
<dbReference type="FunFam" id="3.90.550.50:FF:000001">
    <property type="entry name" value="Hexosyltransferase"/>
    <property type="match status" value="1"/>
</dbReference>
<dbReference type="PANTHER" id="PTHR11214:SF379">
    <property type="entry name" value="HEXOSYLTRANSFERASE-RELATED"/>
    <property type="match status" value="1"/>
</dbReference>
<dbReference type="GO" id="GO:0016758">
    <property type="term" value="F:hexosyltransferase activity"/>
    <property type="evidence" value="ECO:0007669"/>
    <property type="project" value="InterPro"/>
</dbReference>
<protein>
    <recommendedName>
        <fullName evidence="11">Hexosyltransferase</fullName>
        <ecNumber evidence="11">2.4.1.-</ecNumber>
    </recommendedName>
</protein>
<keyword evidence="3 11" id="KW-0328">Glycosyltransferase</keyword>
<accession>A0AAD8C5G4</accession>
<reference evidence="12" key="1">
    <citation type="journal article" date="2023" name="PLoS Negl. Trop. Dis.">
        <title>A genome sequence for Biomphalaria pfeifferi, the major vector snail for the human-infecting parasite Schistosoma mansoni.</title>
        <authorList>
            <person name="Bu L."/>
            <person name="Lu L."/>
            <person name="Laidemitt M.R."/>
            <person name="Zhang S.M."/>
            <person name="Mutuku M."/>
            <person name="Mkoji G."/>
            <person name="Steinauer M."/>
            <person name="Loker E.S."/>
        </authorList>
    </citation>
    <scope>NUCLEOTIDE SEQUENCE</scope>
    <source>
        <strain evidence="12">KasaAsao</strain>
    </source>
</reference>
<keyword evidence="9 11" id="KW-0472">Membrane</keyword>
<dbReference type="GO" id="GO:0000139">
    <property type="term" value="C:Golgi membrane"/>
    <property type="evidence" value="ECO:0007669"/>
    <property type="project" value="UniProtKB-SubCell"/>
</dbReference>
<keyword evidence="6" id="KW-0735">Signal-anchor</keyword>
<dbReference type="EMBL" id="JASAOG010000009">
    <property type="protein sequence ID" value="KAK0066821.1"/>
    <property type="molecule type" value="Genomic_DNA"/>
</dbReference>
<feature type="transmembrane region" description="Helical" evidence="11">
    <location>
        <begin position="17"/>
        <end position="35"/>
    </location>
</feature>
<evidence type="ECO:0000256" key="10">
    <source>
        <dbReference type="ARBA" id="ARBA00023180"/>
    </source>
</evidence>